<gene>
    <name evidence="2" type="ORF">AVENLUH13518_01761</name>
</gene>
<name>A0A150HUM2_9GAMM</name>
<evidence type="ECO:0000256" key="1">
    <source>
        <dbReference type="SAM" id="MobiDB-lite"/>
    </source>
</evidence>
<dbReference type="Proteomes" id="UP000075544">
    <property type="component" value="Unassembled WGS sequence"/>
</dbReference>
<evidence type="ECO:0000313" key="2">
    <source>
        <dbReference type="EMBL" id="KXZ70643.1"/>
    </source>
</evidence>
<reference evidence="2 3" key="1">
    <citation type="journal article" date="2016" name="Sci. Rep.">
        <title>Genomic and phenotypic characterization of the species Acinetobacter venetianus.</title>
        <authorList>
            <person name="Fondi M."/>
            <person name="Maida I."/>
            <person name="Perrin E."/>
            <person name="Orlandini V."/>
            <person name="La Torre L."/>
            <person name="Bosi E."/>
            <person name="Negroni A."/>
            <person name="Zanaroli G."/>
            <person name="Fava F."/>
            <person name="Decorosi F."/>
            <person name="Giovannetti L."/>
            <person name="Viti C."/>
            <person name="Vaneechoutte M."/>
            <person name="Dijkshoorn L."/>
            <person name="Fani R."/>
        </authorList>
    </citation>
    <scope>NUCLEOTIDE SEQUENCE [LARGE SCALE GENOMIC DNA]</scope>
    <source>
        <strain evidence="2 3">LUH13518</strain>
    </source>
</reference>
<evidence type="ECO:0000313" key="3">
    <source>
        <dbReference type="Proteomes" id="UP000075544"/>
    </source>
</evidence>
<feature type="compositionally biased region" description="Polar residues" evidence="1">
    <location>
        <begin position="108"/>
        <end position="124"/>
    </location>
</feature>
<accession>A0A150HUM2</accession>
<organism evidence="2 3">
    <name type="scientific">Acinetobacter venetianus</name>
    <dbReference type="NCBI Taxonomy" id="52133"/>
    <lineage>
        <taxon>Bacteria</taxon>
        <taxon>Pseudomonadati</taxon>
        <taxon>Pseudomonadota</taxon>
        <taxon>Gammaproteobacteria</taxon>
        <taxon>Moraxellales</taxon>
        <taxon>Moraxellaceae</taxon>
        <taxon>Acinetobacter</taxon>
    </lineage>
</organism>
<sequence>MPVTGLLPISPPVMPSITPVTRSIGLPSVPPVIPSITPVTTSIGLPSVPPVMPSITPVTKSIGLPSVPPVMPSITPVTKSIGLPSVPPVMPPIAPVTVPKTPEPSPLPATTSTKLVTGPSTLKSPSPFRPLRSRTDIAFPEKLIGIVIGVTTFASSPLPLPIP</sequence>
<protein>
    <submittedName>
        <fullName evidence="2">Uncharacterized protein</fullName>
    </submittedName>
</protein>
<proteinExistence type="predicted"/>
<dbReference type="AlphaFoldDB" id="A0A150HUM2"/>
<feature type="region of interest" description="Disordered" evidence="1">
    <location>
        <begin position="100"/>
        <end position="129"/>
    </location>
</feature>
<dbReference type="EMBL" id="JRHX01000049">
    <property type="protein sequence ID" value="KXZ70643.1"/>
    <property type="molecule type" value="Genomic_DNA"/>
</dbReference>
<comment type="caution">
    <text evidence="2">The sequence shown here is derived from an EMBL/GenBank/DDBJ whole genome shotgun (WGS) entry which is preliminary data.</text>
</comment>